<protein>
    <submittedName>
        <fullName evidence="1">Uncharacterized protein</fullName>
    </submittedName>
</protein>
<dbReference type="AlphaFoldDB" id="A0A164Y6K5"/>
<dbReference type="EMBL" id="LRGB01000930">
    <property type="protein sequence ID" value="KZS14934.1"/>
    <property type="molecule type" value="Genomic_DNA"/>
</dbReference>
<keyword evidence="2" id="KW-1185">Reference proteome</keyword>
<name>A0A164Y6K5_9CRUS</name>
<dbReference type="Proteomes" id="UP000076858">
    <property type="component" value="Unassembled WGS sequence"/>
</dbReference>
<gene>
    <name evidence="1" type="ORF">APZ42_019470</name>
</gene>
<organism evidence="1 2">
    <name type="scientific">Daphnia magna</name>
    <dbReference type="NCBI Taxonomy" id="35525"/>
    <lineage>
        <taxon>Eukaryota</taxon>
        <taxon>Metazoa</taxon>
        <taxon>Ecdysozoa</taxon>
        <taxon>Arthropoda</taxon>
        <taxon>Crustacea</taxon>
        <taxon>Branchiopoda</taxon>
        <taxon>Diplostraca</taxon>
        <taxon>Cladocera</taxon>
        <taxon>Anomopoda</taxon>
        <taxon>Daphniidae</taxon>
        <taxon>Daphnia</taxon>
    </lineage>
</organism>
<reference evidence="1 2" key="1">
    <citation type="submission" date="2016-03" db="EMBL/GenBank/DDBJ databases">
        <title>EvidentialGene: Evidence-directed Construction of Genes on Genomes.</title>
        <authorList>
            <person name="Gilbert D.G."/>
            <person name="Choi J.-H."/>
            <person name="Mockaitis K."/>
            <person name="Colbourne J."/>
            <person name="Pfrender M."/>
        </authorList>
    </citation>
    <scope>NUCLEOTIDE SEQUENCE [LARGE SCALE GENOMIC DNA]</scope>
    <source>
        <strain evidence="1 2">Xinb3</strain>
        <tissue evidence="1">Complete organism</tissue>
    </source>
</reference>
<sequence>MSYLLNFVMIMCVFICLAHPFPPLTGSIS</sequence>
<evidence type="ECO:0000313" key="2">
    <source>
        <dbReference type="Proteomes" id="UP000076858"/>
    </source>
</evidence>
<accession>A0A164Y6K5</accession>
<proteinExistence type="predicted"/>
<evidence type="ECO:0000313" key="1">
    <source>
        <dbReference type="EMBL" id="KZS14934.1"/>
    </source>
</evidence>
<comment type="caution">
    <text evidence="1">The sequence shown here is derived from an EMBL/GenBank/DDBJ whole genome shotgun (WGS) entry which is preliminary data.</text>
</comment>